<proteinExistence type="predicted"/>
<protein>
    <submittedName>
        <fullName evidence="1">Uncharacterized protein</fullName>
    </submittedName>
</protein>
<sequence>MSSCSAQGAVDDHHVTVLRRLQGVEVLETYPNLIASVARAEARPAHKRAFAAQLAVFNDAVTGPTRK</sequence>
<dbReference type="Proteomes" id="UP000663090">
    <property type="component" value="Chromosome"/>
</dbReference>
<evidence type="ECO:0000313" key="2">
    <source>
        <dbReference type="Proteomes" id="UP000663090"/>
    </source>
</evidence>
<dbReference type="Gene3D" id="1.20.1050.10">
    <property type="match status" value="1"/>
</dbReference>
<keyword evidence="2" id="KW-1185">Reference proteome</keyword>
<reference evidence="1 2" key="1">
    <citation type="submission" date="2021-02" db="EMBL/GenBank/DDBJ databases">
        <title>De Novo genome assembly of isolated myxobacteria.</title>
        <authorList>
            <person name="Stevens D.C."/>
        </authorList>
    </citation>
    <scope>NUCLEOTIDE SEQUENCE [LARGE SCALE GENOMIC DNA]</scope>
    <source>
        <strain evidence="1 2">SCHIC003</strain>
    </source>
</reference>
<dbReference type="RefSeq" id="WP_206720186.1">
    <property type="nucleotide sequence ID" value="NZ_CP071091.1"/>
</dbReference>
<name>A0ABX7NLY7_9BACT</name>
<organism evidence="1 2">
    <name type="scientific">Myxococcus landrumensis</name>
    <dbReference type="NCBI Taxonomy" id="2813577"/>
    <lineage>
        <taxon>Bacteria</taxon>
        <taxon>Pseudomonadati</taxon>
        <taxon>Myxococcota</taxon>
        <taxon>Myxococcia</taxon>
        <taxon>Myxococcales</taxon>
        <taxon>Cystobacterineae</taxon>
        <taxon>Myxococcaceae</taxon>
        <taxon>Myxococcus</taxon>
    </lineage>
</organism>
<gene>
    <name evidence="1" type="ORF">JY572_18300</name>
</gene>
<evidence type="ECO:0000313" key="1">
    <source>
        <dbReference type="EMBL" id="QSQ18595.1"/>
    </source>
</evidence>
<accession>A0ABX7NLY7</accession>
<dbReference type="EMBL" id="CP071091">
    <property type="protein sequence ID" value="QSQ18595.1"/>
    <property type="molecule type" value="Genomic_DNA"/>
</dbReference>
<dbReference type="SUPFAM" id="SSF47616">
    <property type="entry name" value="GST C-terminal domain-like"/>
    <property type="match status" value="1"/>
</dbReference>
<dbReference type="InterPro" id="IPR036282">
    <property type="entry name" value="Glutathione-S-Trfase_C_sf"/>
</dbReference>